<dbReference type="SUPFAM" id="SSF50494">
    <property type="entry name" value="Trypsin-like serine proteases"/>
    <property type="match status" value="1"/>
</dbReference>
<proteinExistence type="predicted"/>
<name>A0A3S5CT42_9PLAT</name>
<dbReference type="EMBL" id="CAAALY010247932">
    <property type="protein sequence ID" value="VEL34569.1"/>
    <property type="molecule type" value="Genomic_DNA"/>
</dbReference>
<reference evidence="1" key="1">
    <citation type="submission" date="2018-11" db="EMBL/GenBank/DDBJ databases">
        <authorList>
            <consortium name="Pathogen Informatics"/>
        </authorList>
    </citation>
    <scope>NUCLEOTIDE SEQUENCE</scope>
</reference>
<evidence type="ECO:0000313" key="2">
    <source>
        <dbReference type="Proteomes" id="UP000784294"/>
    </source>
</evidence>
<protein>
    <submittedName>
        <fullName evidence="1">Uncharacterized protein</fullName>
    </submittedName>
</protein>
<dbReference type="OrthoDB" id="6357057at2759"/>
<dbReference type="Gene3D" id="2.40.10.10">
    <property type="entry name" value="Trypsin-like serine proteases"/>
    <property type="match status" value="1"/>
</dbReference>
<keyword evidence="2" id="KW-1185">Reference proteome</keyword>
<dbReference type="Proteomes" id="UP000784294">
    <property type="component" value="Unassembled WGS sequence"/>
</dbReference>
<dbReference type="AlphaFoldDB" id="A0A3S5CT42"/>
<gene>
    <name evidence="1" type="ORF">PXEA_LOCUS28009</name>
</gene>
<comment type="caution">
    <text evidence="1">The sequence shown here is derived from an EMBL/GenBank/DDBJ whole genome shotgun (WGS) entry which is preliminary data.</text>
</comment>
<accession>A0A3S5CT42</accession>
<sequence length="68" mass="7429">MVGLVSHGFECGAADVPSVYTRVASFLGLIDWAMKMPMTYPSERFAKNSSAVFPPSKLVATCEQFKQP</sequence>
<dbReference type="InterPro" id="IPR043504">
    <property type="entry name" value="Peptidase_S1_PA_chymotrypsin"/>
</dbReference>
<organism evidence="1 2">
    <name type="scientific">Protopolystoma xenopodis</name>
    <dbReference type="NCBI Taxonomy" id="117903"/>
    <lineage>
        <taxon>Eukaryota</taxon>
        <taxon>Metazoa</taxon>
        <taxon>Spiralia</taxon>
        <taxon>Lophotrochozoa</taxon>
        <taxon>Platyhelminthes</taxon>
        <taxon>Monogenea</taxon>
        <taxon>Polyopisthocotylea</taxon>
        <taxon>Polystomatidea</taxon>
        <taxon>Polystomatidae</taxon>
        <taxon>Protopolystoma</taxon>
    </lineage>
</organism>
<evidence type="ECO:0000313" key="1">
    <source>
        <dbReference type="EMBL" id="VEL34569.1"/>
    </source>
</evidence>
<dbReference type="InterPro" id="IPR009003">
    <property type="entry name" value="Peptidase_S1_PA"/>
</dbReference>